<keyword evidence="3 7" id="KW-0732">Signal</keyword>
<feature type="domain" description="Saposin B-type" evidence="8">
    <location>
        <begin position="470"/>
        <end position="550"/>
    </location>
</feature>
<comment type="caution">
    <text evidence="10">The sequence shown here is derived from an EMBL/GenBank/DDBJ whole genome shotgun (WGS) entry which is preliminary data.</text>
</comment>
<proteinExistence type="predicted"/>
<dbReference type="AlphaFoldDB" id="A0AAV2SXX1"/>
<dbReference type="InterPro" id="IPR008373">
    <property type="entry name" value="Saposin"/>
</dbReference>
<evidence type="ECO:0000256" key="1">
    <source>
        <dbReference type="ARBA" id="ARBA00004613"/>
    </source>
</evidence>
<dbReference type="GO" id="GO:0016020">
    <property type="term" value="C:membrane"/>
    <property type="evidence" value="ECO:0007669"/>
    <property type="project" value="GOC"/>
</dbReference>
<reference evidence="10" key="1">
    <citation type="submission" date="2024-06" db="EMBL/GenBank/DDBJ databases">
        <authorList>
            <person name="Liu X."/>
            <person name="Lenzi L."/>
            <person name="Haldenby T S."/>
            <person name="Uol C."/>
        </authorList>
    </citation>
    <scope>NUCLEOTIDE SEQUENCE</scope>
</reference>
<feature type="domain" description="Saposin A-type" evidence="9">
    <location>
        <begin position="551"/>
        <end position="591"/>
    </location>
</feature>
<dbReference type="PANTHER" id="PTHR11480">
    <property type="entry name" value="SAPOSIN-RELATED"/>
    <property type="match status" value="1"/>
</dbReference>
<dbReference type="InterPro" id="IPR008139">
    <property type="entry name" value="SaposinB_dom"/>
</dbReference>
<dbReference type="InterPro" id="IPR003119">
    <property type="entry name" value="SAP_A"/>
</dbReference>
<keyword evidence="5" id="KW-1015">Disulfide bond</keyword>
<accession>A0AAV2SXX1</accession>
<gene>
    <name evidence="10" type="ORF">CDAUBV1_LOCUS1473</name>
</gene>
<protein>
    <recommendedName>
        <fullName evidence="12">Prosaposin</fullName>
    </recommendedName>
</protein>
<evidence type="ECO:0000259" key="8">
    <source>
        <dbReference type="PROSITE" id="PS50015"/>
    </source>
</evidence>
<keyword evidence="2" id="KW-0964">Secreted</keyword>
<keyword evidence="4" id="KW-0677">Repeat</keyword>
<dbReference type="GO" id="GO:0005576">
    <property type="term" value="C:extracellular region"/>
    <property type="evidence" value="ECO:0007669"/>
    <property type="project" value="UniProtKB-SubCell"/>
</dbReference>
<dbReference type="GO" id="GO:0005764">
    <property type="term" value="C:lysosome"/>
    <property type="evidence" value="ECO:0007669"/>
    <property type="project" value="InterPro"/>
</dbReference>
<dbReference type="EMBL" id="CAXLJL010000057">
    <property type="protein sequence ID" value="CAL5130028.1"/>
    <property type="molecule type" value="Genomic_DNA"/>
</dbReference>
<feature type="domain" description="Saposin B-type" evidence="8">
    <location>
        <begin position="279"/>
        <end position="360"/>
    </location>
</feature>
<dbReference type="InterPro" id="IPR011001">
    <property type="entry name" value="Saposin-like"/>
</dbReference>
<evidence type="ECO:0000259" key="9">
    <source>
        <dbReference type="PROSITE" id="PS51110"/>
    </source>
</evidence>
<dbReference type="SMART" id="SM00741">
    <property type="entry name" value="SapB"/>
    <property type="match status" value="4"/>
</dbReference>
<evidence type="ECO:0000256" key="6">
    <source>
        <dbReference type="ARBA" id="ARBA00023180"/>
    </source>
</evidence>
<dbReference type="PROSITE" id="PS50015">
    <property type="entry name" value="SAP_B"/>
    <property type="match status" value="5"/>
</dbReference>
<dbReference type="InterPro" id="IPR051428">
    <property type="entry name" value="Sphingo_Act-Surfact_Prot"/>
</dbReference>
<dbReference type="GO" id="GO:0006665">
    <property type="term" value="P:sphingolipid metabolic process"/>
    <property type="evidence" value="ECO:0007669"/>
    <property type="project" value="InterPro"/>
</dbReference>
<dbReference type="FunFam" id="1.10.225.10:FF:000002">
    <property type="entry name" value="prosaposin isoform X2"/>
    <property type="match status" value="1"/>
</dbReference>
<sequence>MISLFLVVILGLCADVTISSECDSPNKLSCRNVFSAHRCGILDECLTHWKESKWVKYREDLSAECIFCKSVAPYTKTSALTPLLCGFSSLSSVGKDECRDWLLSLKDLGRNDSEGAGICNVLTICDSHVYLGDLNFDSTVCEDCKKIIEDVRSLVRDNATAEMLIDRFNSLVCNNLPDPIRDFCKENVKVHIPAILHAIDVHIDPQCVCSALNLCPRCNGTEVNEFLNPDVVINSRPQPTSDNEKCPKQNKFSWISRPTARNNPMWTSYNNLPSHISSDIPSCDQCQAVLDQIKHSMDTPEMRASLKKDVDEKICHRLGTLLRELCIRAVEENFDQIFGQLEDTDTREACHAFGMCPANKNCIPQQETAVTEKEDVSMPVLCPLCEMITAKLVDLIVHETTEEEVKDALNRVCTLLPSSLKPKCIDFVEKYGAKVVEALIKGLSPKFICIGLGVCDPLKNQLSFPLQPVRDGTCDTCKMLVQLAYNMLLQNKTEEELKHILKDACHRIHIYTEKCDEWVERYLPQILQFLEQQFTPEQVCKALGLCQITSSSSNQNFCLNGPSYWCLNTQTAAACRATEFCLATSWNQSMKIAPENVCERLSLDEICTSLELTDKCGKEKECLARQMQHYLTMITTVGEIDALSSGPTPSDVTANCSVCKHMINRWKLHRKLFGAPIADSDVCLTFVGDRERKQCKLVWERRYEIFERLVTDRSDAEEICKVMGLCQKESSKSSKLLASRAILLACADGPSYWCSSRRAAENCGTVNFCNALGWFGESGTVVAQNAKPAMQGGATDIFGQNVCDWGPTYYCQSRERAQECGEAAVRHCETRVWSATDEPVKEEIKPQHVEPLGKNPCTWGPAYWCSSAENAKSCGPRAVEHCRRLKSFKRSRGAQ</sequence>
<evidence type="ECO:0000256" key="4">
    <source>
        <dbReference type="ARBA" id="ARBA00022737"/>
    </source>
</evidence>
<dbReference type="PRINTS" id="PR01797">
    <property type="entry name" value="SAPOSIN"/>
</dbReference>
<evidence type="ECO:0000256" key="5">
    <source>
        <dbReference type="ARBA" id="ARBA00023157"/>
    </source>
</evidence>
<dbReference type="Proteomes" id="UP001497525">
    <property type="component" value="Unassembled WGS sequence"/>
</dbReference>
<evidence type="ECO:0000256" key="2">
    <source>
        <dbReference type="ARBA" id="ARBA00022525"/>
    </source>
</evidence>
<feature type="domain" description="Saposin B-type" evidence="8">
    <location>
        <begin position="378"/>
        <end position="459"/>
    </location>
</feature>
<dbReference type="PROSITE" id="PS51110">
    <property type="entry name" value="SAP_A"/>
    <property type="match status" value="4"/>
</dbReference>
<dbReference type="SUPFAM" id="SSF47862">
    <property type="entry name" value="Saposin"/>
    <property type="match status" value="4"/>
</dbReference>
<feature type="domain" description="Saposin B-type" evidence="8">
    <location>
        <begin position="137"/>
        <end position="222"/>
    </location>
</feature>
<evidence type="ECO:0000256" key="3">
    <source>
        <dbReference type="ARBA" id="ARBA00022729"/>
    </source>
</evidence>
<dbReference type="Pfam" id="PF02199">
    <property type="entry name" value="SapA"/>
    <property type="match status" value="4"/>
</dbReference>
<feature type="domain" description="Saposin A-type" evidence="9">
    <location>
        <begin position="739"/>
        <end position="779"/>
    </location>
</feature>
<dbReference type="Gene3D" id="1.10.225.10">
    <property type="entry name" value="Saposin-like"/>
    <property type="match status" value="4"/>
</dbReference>
<feature type="domain" description="Saposin A-type" evidence="9">
    <location>
        <begin position="850"/>
        <end position="892"/>
    </location>
</feature>
<feature type="signal peptide" evidence="7">
    <location>
        <begin position="1"/>
        <end position="19"/>
    </location>
</feature>
<feature type="domain" description="Saposin A-type" evidence="9">
    <location>
        <begin position="796"/>
        <end position="838"/>
    </location>
</feature>
<dbReference type="Pfam" id="PF05184">
    <property type="entry name" value="SapB_1"/>
    <property type="match status" value="2"/>
</dbReference>
<dbReference type="InterPro" id="IPR007856">
    <property type="entry name" value="SapB_1"/>
</dbReference>
<dbReference type="SMART" id="SM00162">
    <property type="entry name" value="SAPA"/>
    <property type="match status" value="4"/>
</dbReference>
<name>A0AAV2SXX1_CALDB</name>
<keyword evidence="6" id="KW-0325">Glycoprotein</keyword>
<evidence type="ECO:0008006" key="12">
    <source>
        <dbReference type="Google" id="ProtNLM"/>
    </source>
</evidence>
<evidence type="ECO:0000256" key="7">
    <source>
        <dbReference type="SAM" id="SignalP"/>
    </source>
</evidence>
<feature type="domain" description="Saposin B-type" evidence="8">
    <location>
        <begin position="652"/>
        <end position="730"/>
    </location>
</feature>
<evidence type="ECO:0000313" key="10">
    <source>
        <dbReference type="EMBL" id="CAL5130028.1"/>
    </source>
</evidence>
<dbReference type="InterPro" id="IPR008138">
    <property type="entry name" value="SapB_2"/>
</dbReference>
<comment type="subcellular location">
    <subcellularLocation>
        <location evidence="1">Secreted</location>
    </subcellularLocation>
</comment>
<organism evidence="10 11">
    <name type="scientific">Calicophoron daubneyi</name>
    <name type="common">Rumen fluke</name>
    <name type="synonym">Paramphistomum daubneyi</name>
    <dbReference type="NCBI Taxonomy" id="300641"/>
    <lineage>
        <taxon>Eukaryota</taxon>
        <taxon>Metazoa</taxon>
        <taxon>Spiralia</taxon>
        <taxon>Lophotrochozoa</taxon>
        <taxon>Platyhelminthes</taxon>
        <taxon>Trematoda</taxon>
        <taxon>Digenea</taxon>
        <taxon>Plagiorchiida</taxon>
        <taxon>Pronocephalata</taxon>
        <taxon>Paramphistomoidea</taxon>
        <taxon>Paramphistomidae</taxon>
        <taxon>Calicophoron</taxon>
    </lineage>
</organism>
<dbReference type="Pfam" id="PF03489">
    <property type="entry name" value="SapB_2"/>
    <property type="match status" value="2"/>
</dbReference>
<evidence type="ECO:0000313" key="11">
    <source>
        <dbReference type="Proteomes" id="UP001497525"/>
    </source>
</evidence>
<feature type="chain" id="PRO_5043640562" description="Prosaposin" evidence="7">
    <location>
        <begin position="20"/>
        <end position="895"/>
    </location>
</feature>